<evidence type="ECO:0000259" key="3">
    <source>
        <dbReference type="Pfam" id="PF01073"/>
    </source>
</evidence>
<dbReference type="Pfam" id="PF00314">
    <property type="entry name" value="Thaumatin"/>
    <property type="match status" value="1"/>
</dbReference>
<comment type="caution">
    <text evidence="4">The sequence shown here is derived from an EMBL/GenBank/DDBJ whole genome shotgun (WGS) entry which is preliminary data.</text>
</comment>
<dbReference type="SUPFAM" id="SSF51735">
    <property type="entry name" value="NAD(P)-binding Rossmann-fold domains"/>
    <property type="match status" value="1"/>
</dbReference>
<dbReference type="InterPro" id="IPR037176">
    <property type="entry name" value="Osmotin/thaumatin-like_sf"/>
</dbReference>
<dbReference type="GO" id="GO:0006694">
    <property type="term" value="P:steroid biosynthetic process"/>
    <property type="evidence" value="ECO:0007669"/>
    <property type="project" value="InterPro"/>
</dbReference>
<evidence type="ECO:0000256" key="1">
    <source>
        <dbReference type="ARBA" id="ARBA00009219"/>
    </source>
</evidence>
<feature type="domain" description="3-beta hydroxysteroid dehydrogenase/isomerase" evidence="3">
    <location>
        <begin position="33"/>
        <end position="292"/>
    </location>
</feature>
<dbReference type="InterPro" id="IPR002225">
    <property type="entry name" value="3Beta_OHSteriod_DH/Estase"/>
</dbReference>
<proteinExistence type="inferred from homology"/>
<dbReference type="PANTHER" id="PTHR43245:SF51">
    <property type="entry name" value="SHORT CHAIN DEHYDROGENASE_REDUCTASE FAMILY 42E, MEMBER 2"/>
    <property type="match status" value="1"/>
</dbReference>
<reference evidence="4" key="1">
    <citation type="submission" date="2021-01" db="EMBL/GenBank/DDBJ databases">
        <authorList>
            <person name="Kaushik A."/>
        </authorList>
    </citation>
    <scope>NUCLEOTIDE SEQUENCE</scope>
    <source>
        <strain evidence="4">AG5</strain>
    </source>
</reference>
<dbReference type="InterPro" id="IPR001938">
    <property type="entry name" value="Thaumatin"/>
</dbReference>
<name>A0A8H3I6Q6_9AGAM</name>
<dbReference type="InterPro" id="IPR036291">
    <property type="entry name" value="NAD(P)-bd_dom_sf"/>
</dbReference>
<dbReference type="PROSITE" id="PS51367">
    <property type="entry name" value="THAUMATIN_2"/>
    <property type="match status" value="1"/>
</dbReference>
<dbReference type="SMART" id="SM00205">
    <property type="entry name" value="THN"/>
    <property type="match status" value="1"/>
</dbReference>
<evidence type="ECO:0000313" key="5">
    <source>
        <dbReference type="Proteomes" id="UP000663827"/>
    </source>
</evidence>
<accession>A0A8H3I6Q6</accession>
<gene>
    <name evidence="4" type="ORF">RDB_LOCUS190770</name>
</gene>
<dbReference type="Gene3D" id="3.40.50.720">
    <property type="entry name" value="NAD(P)-binding Rossmann-like Domain"/>
    <property type="match status" value="1"/>
</dbReference>
<dbReference type="AlphaFoldDB" id="A0A8H3I6Q6"/>
<organism evidence="4 5">
    <name type="scientific">Rhizoctonia solani</name>
    <dbReference type="NCBI Taxonomy" id="456999"/>
    <lineage>
        <taxon>Eukaryota</taxon>
        <taxon>Fungi</taxon>
        <taxon>Dikarya</taxon>
        <taxon>Basidiomycota</taxon>
        <taxon>Agaricomycotina</taxon>
        <taxon>Agaricomycetes</taxon>
        <taxon>Cantharellales</taxon>
        <taxon>Ceratobasidiaceae</taxon>
        <taxon>Rhizoctonia</taxon>
    </lineage>
</organism>
<dbReference type="Pfam" id="PF01073">
    <property type="entry name" value="3Beta_HSD"/>
    <property type="match status" value="1"/>
</dbReference>
<keyword evidence="2" id="KW-0560">Oxidoreductase</keyword>
<dbReference type="SUPFAM" id="SSF49870">
    <property type="entry name" value="Osmotin, thaumatin-like protein"/>
    <property type="match status" value="1"/>
</dbReference>
<evidence type="ECO:0000256" key="2">
    <source>
        <dbReference type="ARBA" id="ARBA00023002"/>
    </source>
</evidence>
<dbReference type="GO" id="GO:0016616">
    <property type="term" value="F:oxidoreductase activity, acting on the CH-OH group of donors, NAD or NADP as acceptor"/>
    <property type="evidence" value="ECO:0007669"/>
    <property type="project" value="InterPro"/>
</dbReference>
<evidence type="ECO:0000313" key="4">
    <source>
        <dbReference type="EMBL" id="CAE7233095.1"/>
    </source>
</evidence>
<sequence length="547" mass="59151">MSDNDLVKVTVPTPHDMAEAIKAHGPATGKAYIVIGGSGLVGQYVVRTLLARGETLVRIIDIVKPKLSANSDANAVDSLSRAEFIQADISDYRSIADAISRPFGDTGRTAEAVIHTAAAIRAFERLEYLKPLSYRVNVEGTKNILRASQALGTVGSFVYTSSAGIVVPPGNFLRLLDSRGRAVFGDDVPVDAPKPRNNYISTKVEAEDIVRAADGVKGIRTSALRPGMSIMGPESIFVSFILDNPGINPIWGGKNMNSMVNAWDLGRAHVQLSDVLFNRPEDVAGQSFAITGQATVHTLSEAYRIMQFYSRRDLQFRNVSELMMFTLSHFVEALLFGRYFVLKSISYITGSQVELVPRWAVEAKLQYIQPAMWDFTLTDTIVDDSRARKVFGARRWTVNNDCPFTIWPAIYTSNSSAVTLSDVETGWEAAPNTPGDGSGADYYDISTVQGFNLPMQVVPSAMGCGVAECAVDLNANCPDPLRGPFAPNTNNTVPIGCKSACTANLDGNPGNSAACCTGQFAAEGACPTSGVPFYDYFKQSCPFTYAY</sequence>
<dbReference type="InterPro" id="IPR050177">
    <property type="entry name" value="Lipid_A_modif_metabolic_enz"/>
</dbReference>
<comment type="similarity">
    <text evidence="1">Belongs to the 3-beta-HSD family.</text>
</comment>
<dbReference type="Gene3D" id="2.60.110.10">
    <property type="entry name" value="Thaumatin"/>
    <property type="match status" value="1"/>
</dbReference>
<dbReference type="PANTHER" id="PTHR43245">
    <property type="entry name" value="BIFUNCTIONAL POLYMYXIN RESISTANCE PROTEIN ARNA"/>
    <property type="match status" value="1"/>
</dbReference>
<protein>
    <recommendedName>
        <fullName evidence="3">3-beta hydroxysteroid dehydrogenase/isomerase domain-containing protein</fullName>
    </recommendedName>
</protein>
<dbReference type="EMBL" id="CAJNJQ010006619">
    <property type="protein sequence ID" value="CAE7233095.1"/>
    <property type="molecule type" value="Genomic_DNA"/>
</dbReference>
<dbReference type="Proteomes" id="UP000663827">
    <property type="component" value="Unassembled WGS sequence"/>
</dbReference>